<feature type="compositionally biased region" description="Low complexity" evidence="1">
    <location>
        <begin position="139"/>
        <end position="169"/>
    </location>
</feature>
<evidence type="ECO:0000313" key="3">
    <source>
        <dbReference type="Proteomes" id="UP001357485"/>
    </source>
</evidence>
<reference evidence="2 3" key="1">
    <citation type="submission" date="2023-08" db="EMBL/GenBank/DDBJ databases">
        <title>Black Yeasts Isolated from many extreme environments.</title>
        <authorList>
            <person name="Coleine C."/>
            <person name="Stajich J.E."/>
            <person name="Selbmann L."/>
        </authorList>
    </citation>
    <scope>NUCLEOTIDE SEQUENCE [LARGE SCALE GENOMIC DNA]</scope>
    <source>
        <strain evidence="2 3">CCFEE 536</strain>
    </source>
</reference>
<dbReference type="Proteomes" id="UP001357485">
    <property type="component" value="Unassembled WGS sequence"/>
</dbReference>
<keyword evidence="3" id="KW-1185">Reference proteome</keyword>
<name>A0ABR0LLG0_9PEZI</name>
<organism evidence="2 3">
    <name type="scientific">Cryomyces antarcticus</name>
    <dbReference type="NCBI Taxonomy" id="329879"/>
    <lineage>
        <taxon>Eukaryota</taxon>
        <taxon>Fungi</taxon>
        <taxon>Dikarya</taxon>
        <taxon>Ascomycota</taxon>
        <taxon>Pezizomycotina</taxon>
        <taxon>Dothideomycetes</taxon>
        <taxon>Dothideomycetes incertae sedis</taxon>
        <taxon>Cryomyces</taxon>
    </lineage>
</organism>
<feature type="non-terminal residue" evidence="2">
    <location>
        <position position="1"/>
    </location>
</feature>
<comment type="caution">
    <text evidence="2">The sequence shown here is derived from an EMBL/GenBank/DDBJ whole genome shotgun (WGS) entry which is preliminary data.</text>
</comment>
<sequence length="194" mass="20706">DQQESEQKLVARKLSVLEGGFAAIQTLLDEGPSSSAVQERNEASTMPLIVAGESAQDLSSDSPLAEDIDSLIYRVHSLRDSLREEVERIEASIAELDGRHSMMIINEGLRNKEDMAHTNAAINAMRMQLQWLTSARLQQSRPGAGAAGPGSASASSASSAATRAQTGSSPGPSGPLRELPVRRLSDGNRQETKL</sequence>
<dbReference type="EMBL" id="JAVRRA010017828">
    <property type="protein sequence ID" value="KAK5195340.1"/>
    <property type="molecule type" value="Genomic_DNA"/>
</dbReference>
<accession>A0ABR0LLG0</accession>
<feature type="region of interest" description="Disordered" evidence="1">
    <location>
        <begin position="137"/>
        <end position="194"/>
    </location>
</feature>
<evidence type="ECO:0000313" key="2">
    <source>
        <dbReference type="EMBL" id="KAK5195340.1"/>
    </source>
</evidence>
<gene>
    <name evidence="2" type="ORF">LTR16_006995</name>
</gene>
<protein>
    <submittedName>
        <fullName evidence="2">Uncharacterized protein</fullName>
    </submittedName>
</protein>
<evidence type="ECO:0000256" key="1">
    <source>
        <dbReference type="SAM" id="MobiDB-lite"/>
    </source>
</evidence>
<feature type="compositionally biased region" description="Basic and acidic residues" evidence="1">
    <location>
        <begin position="179"/>
        <end position="194"/>
    </location>
</feature>
<proteinExistence type="predicted"/>